<feature type="region of interest" description="Disordered" evidence="1">
    <location>
        <begin position="1"/>
        <end position="86"/>
    </location>
</feature>
<evidence type="ECO:0000256" key="1">
    <source>
        <dbReference type="SAM" id="MobiDB-lite"/>
    </source>
</evidence>
<dbReference type="EMBL" id="CAICTM010000012">
    <property type="protein sequence ID" value="CAB9496970.1"/>
    <property type="molecule type" value="Genomic_DNA"/>
</dbReference>
<keyword evidence="3" id="KW-1185">Reference proteome</keyword>
<reference evidence="2" key="1">
    <citation type="submission" date="2020-06" db="EMBL/GenBank/DDBJ databases">
        <authorList>
            <consortium name="Plant Systems Biology data submission"/>
        </authorList>
    </citation>
    <scope>NUCLEOTIDE SEQUENCE</scope>
    <source>
        <strain evidence="2">D6</strain>
    </source>
</reference>
<protein>
    <submittedName>
        <fullName evidence="2">Uncharacterized protein</fullName>
    </submittedName>
</protein>
<dbReference type="Proteomes" id="UP001153069">
    <property type="component" value="Unassembled WGS sequence"/>
</dbReference>
<name>A0A9N8DAK0_9STRA</name>
<dbReference type="AlphaFoldDB" id="A0A9N8DAK0"/>
<feature type="compositionally biased region" description="Acidic residues" evidence="1">
    <location>
        <begin position="42"/>
        <end position="52"/>
    </location>
</feature>
<gene>
    <name evidence="2" type="ORF">SEMRO_12_G009290.1</name>
</gene>
<organism evidence="2 3">
    <name type="scientific">Seminavis robusta</name>
    <dbReference type="NCBI Taxonomy" id="568900"/>
    <lineage>
        <taxon>Eukaryota</taxon>
        <taxon>Sar</taxon>
        <taxon>Stramenopiles</taxon>
        <taxon>Ochrophyta</taxon>
        <taxon>Bacillariophyta</taxon>
        <taxon>Bacillariophyceae</taxon>
        <taxon>Bacillariophycidae</taxon>
        <taxon>Naviculales</taxon>
        <taxon>Naviculaceae</taxon>
        <taxon>Seminavis</taxon>
    </lineage>
</organism>
<evidence type="ECO:0000313" key="2">
    <source>
        <dbReference type="EMBL" id="CAB9496970.1"/>
    </source>
</evidence>
<proteinExistence type="predicted"/>
<evidence type="ECO:0000313" key="3">
    <source>
        <dbReference type="Proteomes" id="UP001153069"/>
    </source>
</evidence>
<feature type="compositionally biased region" description="Basic and acidic residues" evidence="1">
    <location>
        <begin position="65"/>
        <end position="78"/>
    </location>
</feature>
<comment type="caution">
    <text evidence="2">The sequence shown here is derived from an EMBL/GenBank/DDBJ whole genome shotgun (WGS) entry which is preliminary data.</text>
</comment>
<feature type="compositionally biased region" description="Basic and acidic residues" evidence="1">
    <location>
        <begin position="7"/>
        <end position="23"/>
    </location>
</feature>
<sequence>MDAVNQAEHEDPAVEENQERVIPEEPEPAPLNPQAEGHQEDQPEDVNDDPAEEAQAALLGGNHIRNRDPSMEITDHERRCSHRKLP</sequence>
<accession>A0A9N8DAK0</accession>